<dbReference type="AlphaFoldDB" id="A0AAW6CH61"/>
<reference evidence="1" key="1">
    <citation type="submission" date="2023-01" db="EMBL/GenBank/DDBJ databases">
        <title>Human gut microbiome strain richness.</title>
        <authorList>
            <person name="Chen-Liaw A."/>
        </authorList>
    </citation>
    <scope>NUCLEOTIDE SEQUENCE</scope>
    <source>
        <strain evidence="1">1001287st1_F4_1001285I_161205</strain>
    </source>
</reference>
<gene>
    <name evidence="1" type="ORF">PNE06_05345</name>
</gene>
<proteinExistence type="predicted"/>
<protein>
    <submittedName>
        <fullName evidence="1">Uncharacterized protein</fullName>
    </submittedName>
</protein>
<dbReference type="RefSeq" id="WP_154024646.1">
    <property type="nucleotide sequence ID" value="NZ_BAABXT010000001.1"/>
</dbReference>
<name>A0AAW6CH61_FLAPL</name>
<evidence type="ECO:0000313" key="2">
    <source>
        <dbReference type="Proteomes" id="UP001211173"/>
    </source>
</evidence>
<dbReference type="Proteomes" id="UP001211173">
    <property type="component" value="Unassembled WGS sequence"/>
</dbReference>
<organism evidence="1 2">
    <name type="scientific">Flavonifractor plautii</name>
    <name type="common">Fusobacterium plautii</name>
    <dbReference type="NCBI Taxonomy" id="292800"/>
    <lineage>
        <taxon>Bacteria</taxon>
        <taxon>Bacillati</taxon>
        <taxon>Bacillota</taxon>
        <taxon>Clostridia</taxon>
        <taxon>Eubacteriales</taxon>
        <taxon>Oscillospiraceae</taxon>
        <taxon>Flavonifractor</taxon>
    </lineage>
</organism>
<sequence>MGYELINEIGAKSALLDKAIGQLGARGRAYAQAERDYRVALRKAVLEARAEGTPVTIISDICRGDAEIARLRLERDIAQTVYESAREAIQGYKLQIRILDAQLEREWGRASRD</sequence>
<dbReference type="EMBL" id="JAQLWV010000005">
    <property type="protein sequence ID" value="MDB7932492.1"/>
    <property type="molecule type" value="Genomic_DNA"/>
</dbReference>
<accession>A0AAW6CH61</accession>
<evidence type="ECO:0000313" key="1">
    <source>
        <dbReference type="EMBL" id="MDB7932492.1"/>
    </source>
</evidence>
<comment type="caution">
    <text evidence="1">The sequence shown here is derived from an EMBL/GenBank/DDBJ whole genome shotgun (WGS) entry which is preliminary data.</text>
</comment>